<evidence type="ECO:0000313" key="3">
    <source>
        <dbReference type="EMBL" id="KAF7307109.1"/>
    </source>
</evidence>
<dbReference type="OrthoDB" id="410044at2759"/>
<gene>
    <name evidence="3" type="ORF">MIND_00504200</name>
</gene>
<dbReference type="AlphaFoldDB" id="A0A8H6W614"/>
<feature type="compositionally biased region" description="Polar residues" evidence="1">
    <location>
        <begin position="397"/>
        <end position="414"/>
    </location>
</feature>
<feature type="compositionally biased region" description="Polar residues" evidence="1">
    <location>
        <begin position="346"/>
        <end position="356"/>
    </location>
</feature>
<feature type="compositionally biased region" description="Basic and acidic residues" evidence="1">
    <location>
        <begin position="215"/>
        <end position="248"/>
    </location>
</feature>
<protein>
    <submittedName>
        <fullName evidence="3">RNA binding protein</fullName>
    </submittedName>
</protein>
<reference evidence="3" key="1">
    <citation type="submission" date="2020-05" db="EMBL/GenBank/DDBJ databases">
        <title>Mycena genomes resolve the evolution of fungal bioluminescence.</title>
        <authorList>
            <person name="Tsai I.J."/>
        </authorList>
    </citation>
    <scope>NUCLEOTIDE SEQUENCE</scope>
    <source>
        <strain evidence="3">171206Taipei</strain>
    </source>
</reference>
<feature type="region of interest" description="Disordered" evidence="1">
    <location>
        <begin position="591"/>
        <end position="628"/>
    </location>
</feature>
<feature type="compositionally biased region" description="Acidic residues" evidence="1">
    <location>
        <begin position="375"/>
        <end position="387"/>
    </location>
</feature>
<feature type="region of interest" description="Disordered" evidence="1">
    <location>
        <begin position="765"/>
        <end position="856"/>
    </location>
</feature>
<feature type="chain" id="PRO_5034536453" evidence="2">
    <location>
        <begin position="23"/>
        <end position="867"/>
    </location>
</feature>
<feature type="region of interest" description="Disordered" evidence="1">
    <location>
        <begin position="315"/>
        <end position="357"/>
    </location>
</feature>
<keyword evidence="2" id="KW-0732">Signal</keyword>
<dbReference type="EMBL" id="JACAZF010000004">
    <property type="protein sequence ID" value="KAF7307109.1"/>
    <property type="molecule type" value="Genomic_DNA"/>
</dbReference>
<evidence type="ECO:0000313" key="4">
    <source>
        <dbReference type="Proteomes" id="UP000636479"/>
    </source>
</evidence>
<keyword evidence="4" id="KW-1185">Reference proteome</keyword>
<feature type="region of interest" description="Disordered" evidence="1">
    <location>
        <begin position="645"/>
        <end position="664"/>
    </location>
</feature>
<feature type="region of interest" description="Disordered" evidence="1">
    <location>
        <begin position="695"/>
        <end position="716"/>
    </location>
</feature>
<feature type="signal peptide" evidence="2">
    <location>
        <begin position="1"/>
        <end position="22"/>
    </location>
</feature>
<sequence>MTLSLAVTVFTCFTILSPPTMATNTDITHLIREFNEECERDIALKGTAQEQKIVAKYCHPTAADRLRRAEDGLRCLQDSRQRVPANARDKENATTVPLPRDPVFEAAVGEFNTAEVLERQARLAVQKAIETQSEAADRVVICRGVVQQHVARKKQERETYAAQKKDALALRERVQRLAGKARTEFVQSIEGLDDESIVEALVGESSSDDDDDDRDRDRDQDHDRDRDHDHDDNHNDHDEVSTKQEDHNITGSSRHQGRSVNEPKEDHVIKKIAKAVVSFVVVGKKRQNDDQNDGPPGRKRTKMPYVNQTCLPCNNCRNDHKSDRRARRGVWADNKKPSAHAALEPTESSRPSSALSTVIAGKNAHHELSATASVEENENTQEGDEPETPGLGMSPVTPKTNDSQQFPTTPATSVSEDDTTGKDASYFPGGEPKGIDPTSLFVGGLDAISVRVVVKPTNAKAAFALVKFNNTESPARAVMNKVFVIYILALQQQQRFQCRSPSTTHWQFIMVEPSKSNSEIATLPEEVFDSTVVELLVGDTHYGQHRFQENREGDIMASNQVGNRQSTVEFEQSKFEAQSSAPVILRLSRRPNQSKLRVNDTPAHAGIPLGSGSRPVGSDASGPASAPRPWPMYGYYNLPYPYATAQTSGEKSPSQSQAPLQPTGFIQNGAGTLIPLYQQEALDHYMTSNHINQPVSAQTQQPVPQQQGPPAVPVAHGAPQFAQYAPPGYAYPNAMPPMMGMQPRPFPAMTEAAWVAQSQVMLSQGNSPNIHSLPFRGQQFPEVNAGNNGPNNNRRQGPGGRREQGCHNNRGGQPKGMPGRHHQNRAGGSLQFHPNGELPQHLPRAPQFPTLATDHGHGQWISTTAHQ</sequence>
<accession>A0A8H6W614</accession>
<comment type="caution">
    <text evidence="3">The sequence shown here is derived from an EMBL/GenBank/DDBJ whole genome shotgun (WGS) entry which is preliminary data.</text>
</comment>
<feature type="compositionally biased region" description="Low complexity" evidence="1">
    <location>
        <begin position="784"/>
        <end position="796"/>
    </location>
</feature>
<name>A0A8H6W614_9AGAR</name>
<evidence type="ECO:0000256" key="2">
    <source>
        <dbReference type="SAM" id="SignalP"/>
    </source>
</evidence>
<dbReference type="GeneID" id="59344352"/>
<feature type="region of interest" description="Disordered" evidence="1">
    <location>
        <begin position="285"/>
        <end position="304"/>
    </location>
</feature>
<proteinExistence type="predicted"/>
<dbReference type="RefSeq" id="XP_037222128.1">
    <property type="nucleotide sequence ID" value="XM_037361836.1"/>
</dbReference>
<feature type="region of interest" description="Disordered" evidence="1">
    <location>
        <begin position="370"/>
        <end position="433"/>
    </location>
</feature>
<dbReference type="Proteomes" id="UP000636479">
    <property type="component" value="Unassembled WGS sequence"/>
</dbReference>
<organism evidence="3 4">
    <name type="scientific">Mycena indigotica</name>
    <dbReference type="NCBI Taxonomy" id="2126181"/>
    <lineage>
        <taxon>Eukaryota</taxon>
        <taxon>Fungi</taxon>
        <taxon>Dikarya</taxon>
        <taxon>Basidiomycota</taxon>
        <taxon>Agaricomycotina</taxon>
        <taxon>Agaricomycetes</taxon>
        <taxon>Agaricomycetidae</taxon>
        <taxon>Agaricales</taxon>
        <taxon>Marasmiineae</taxon>
        <taxon>Mycenaceae</taxon>
        <taxon>Mycena</taxon>
    </lineage>
</organism>
<feature type="region of interest" description="Disordered" evidence="1">
    <location>
        <begin position="203"/>
        <end position="266"/>
    </location>
</feature>
<evidence type="ECO:0000256" key="1">
    <source>
        <dbReference type="SAM" id="MobiDB-lite"/>
    </source>
</evidence>